<evidence type="ECO:0000313" key="1">
    <source>
        <dbReference type="EMBL" id="EFG28619.2"/>
    </source>
</evidence>
<evidence type="ECO:0000313" key="2">
    <source>
        <dbReference type="Proteomes" id="UP000003964"/>
    </source>
</evidence>
<reference evidence="1 2" key="1">
    <citation type="submission" date="2010-03" db="EMBL/GenBank/DDBJ databases">
        <title>The Genome Sequence of Fusobacterium sp. 1_1_41FAA.</title>
        <authorList>
            <consortium name="The Broad Institute Genome Sequencing Platform"/>
            <person name="Ward D."/>
            <person name="Earl A."/>
            <person name="Feldgarden M."/>
            <person name="Gevers D."/>
            <person name="Young S.K."/>
            <person name="Zeng Q."/>
            <person name="Koehrsen M."/>
            <person name="Alvarado L."/>
            <person name="Berlin A."/>
            <person name="Borenstein D."/>
            <person name="Chapman S."/>
            <person name="Chen Z."/>
            <person name="Engels R."/>
            <person name="Freedman E."/>
            <person name="Gellesch M."/>
            <person name="Goldberg J."/>
            <person name="Griggs A."/>
            <person name="Gujja S."/>
            <person name="Heilman E."/>
            <person name="Heiman D."/>
            <person name="Hepburn T."/>
            <person name="Howarth C."/>
            <person name="Jen D."/>
            <person name="Larson L."/>
            <person name="Mehta T."/>
            <person name="Park D."/>
            <person name="Pearson M."/>
            <person name="Richards J."/>
            <person name="Roberts A."/>
            <person name="Saif S."/>
            <person name="Shea T."/>
            <person name="Shenoy N."/>
            <person name="Sisk P."/>
            <person name="Stolte C."/>
            <person name="Sykes S."/>
            <person name="Walk T."/>
            <person name="White J."/>
            <person name="Yandava C."/>
            <person name="Strauss J.C."/>
            <person name="Ambrose C.E."/>
            <person name="Allen-Vercoe E."/>
            <person name="Haas B."/>
            <person name="Henn M.R."/>
            <person name="Nusbaum C."/>
            <person name="Birren B."/>
        </authorList>
    </citation>
    <scope>NUCLEOTIDE SEQUENCE [LARGE SCALE GENOMIC DNA]</scope>
    <source>
        <strain evidence="1 2">1_1_41FAA</strain>
    </source>
</reference>
<protein>
    <submittedName>
        <fullName evidence="1">Uncharacterized protein</fullName>
    </submittedName>
</protein>
<dbReference type="Proteomes" id="UP000003964">
    <property type="component" value="Unassembled WGS sequence"/>
</dbReference>
<name>D6LEN4_9FUSO</name>
<sequence length="244" mass="29554">MKKLYINKRRKYMNELINKNEMTSLELLEQINLFRQEEYKIKKETRTLTEAEIKRESYVELRHDTLLDIIRDEFEEEISLQKILESTYKNDRGKEYPLFILTLNQAKQVLLRESKYVRRATIQYIEKLEQFIKELPEKEKTLKGFEKTVEAIANVYGCKKDFKTIPLKDLIQLKKIIEKNFKEEKPQEILKDLAQDIYCIFKVDSKETPTLPFEEILRLIEKYIEIRPMNLYKVEVKEKLFLLE</sequence>
<accession>D6LEN4</accession>
<proteinExistence type="predicted"/>
<organism evidence="1 2">
    <name type="scientific">Fusobacterium periodonticum 1_1_41FAA</name>
    <dbReference type="NCBI Taxonomy" id="469621"/>
    <lineage>
        <taxon>Bacteria</taxon>
        <taxon>Fusobacteriati</taxon>
        <taxon>Fusobacteriota</taxon>
        <taxon>Fusobacteriia</taxon>
        <taxon>Fusobacteriales</taxon>
        <taxon>Fusobacteriaceae</taxon>
        <taxon>Fusobacterium</taxon>
    </lineage>
</organism>
<gene>
    <name evidence="1" type="ORF">HMPREF0400_00170</name>
</gene>
<dbReference type="EMBL" id="GG770381">
    <property type="protein sequence ID" value="EFG28619.2"/>
    <property type="molecule type" value="Genomic_DNA"/>
</dbReference>
<dbReference type="AlphaFoldDB" id="D6LEN4"/>